<dbReference type="GO" id="GO:0015288">
    <property type="term" value="F:porin activity"/>
    <property type="evidence" value="ECO:0007669"/>
    <property type="project" value="TreeGrafter"/>
</dbReference>
<dbReference type="SUPFAM" id="SSF56954">
    <property type="entry name" value="Outer membrane efflux proteins (OEP)"/>
    <property type="match status" value="1"/>
</dbReference>
<dbReference type="RefSeq" id="WP_109620050.1">
    <property type="nucleotide sequence ID" value="NZ_QGDO01000004.1"/>
</dbReference>
<evidence type="ECO:0000256" key="9">
    <source>
        <dbReference type="SAM" id="SignalP"/>
    </source>
</evidence>
<dbReference type="PANTHER" id="PTHR30026">
    <property type="entry name" value="OUTER MEMBRANE PROTEIN TOLC"/>
    <property type="match status" value="1"/>
</dbReference>
<protein>
    <submittedName>
        <fullName evidence="10">Outer membrane protein TolC</fullName>
    </submittedName>
</protein>
<keyword evidence="3" id="KW-0813">Transport</keyword>
<dbReference type="GO" id="GO:0015562">
    <property type="term" value="F:efflux transmembrane transporter activity"/>
    <property type="evidence" value="ECO:0007669"/>
    <property type="project" value="InterPro"/>
</dbReference>
<dbReference type="OrthoDB" id="9771205at2"/>
<comment type="similarity">
    <text evidence="2">Belongs to the outer membrane factor (OMF) (TC 1.B.17) family.</text>
</comment>
<evidence type="ECO:0000256" key="5">
    <source>
        <dbReference type="ARBA" id="ARBA00022692"/>
    </source>
</evidence>
<feature type="signal peptide" evidence="9">
    <location>
        <begin position="1"/>
        <end position="21"/>
    </location>
</feature>
<reference evidence="10 11" key="1">
    <citation type="submission" date="2018-03" db="EMBL/GenBank/DDBJ databases">
        <title>Genomic Encyclopedia of Archaeal and Bacterial Type Strains, Phase II (KMG-II): from individual species to whole genera.</title>
        <authorList>
            <person name="Goeker M."/>
        </authorList>
    </citation>
    <scope>NUCLEOTIDE SEQUENCE [LARGE SCALE GENOMIC DNA]</scope>
    <source>
        <strain evidence="10 11">DSM 28229</strain>
    </source>
</reference>
<gene>
    <name evidence="10" type="ORF">BC781_104324</name>
</gene>
<keyword evidence="6" id="KW-0472">Membrane</keyword>
<dbReference type="Gene3D" id="1.20.1600.10">
    <property type="entry name" value="Outer membrane efflux proteins (OEP)"/>
    <property type="match status" value="1"/>
</dbReference>
<comment type="caution">
    <text evidence="10">The sequence shown here is derived from an EMBL/GenBank/DDBJ whole genome shotgun (WGS) entry which is preliminary data.</text>
</comment>
<dbReference type="InterPro" id="IPR003423">
    <property type="entry name" value="OMP_efflux"/>
</dbReference>
<keyword evidence="7" id="KW-0998">Cell outer membrane</keyword>
<evidence type="ECO:0000256" key="8">
    <source>
        <dbReference type="SAM" id="MobiDB-lite"/>
    </source>
</evidence>
<dbReference type="Proteomes" id="UP000245535">
    <property type="component" value="Unassembled WGS sequence"/>
</dbReference>
<dbReference type="InterPro" id="IPR051906">
    <property type="entry name" value="TolC-like"/>
</dbReference>
<evidence type="ECO:0000313" key="11">
    <source>
        <dbReference type="Proteomes" id="UP000245535"/>
    </source>
</evidence>
<name>A0A315Z9F2_SEDFL</name>
<dbReference type="GO" id="GO:1990281">
    <property type="term" value="C:efflux pump complex"/>
    <property type="evidence" value="ECO:0007669"/>
    <property type="project" value="TreeGrafter"/>
</dbReference>
<comment type="subcellular location">
    <subcellularLocation>
        <location evidence="1">Cell outer membrane</location>
    </subcellularLocation>
</comment>
<keyword evidence="9" id="KW-0732">Signal</keyword>
<sequence>MKKLKIIYISCFLLLAGNTFAQEVEVMTIEEAIQLALTNNHNLKAVAVNKEKASNSATAGNAGLLPSVSATAGAEYSNNNTEIEFISAGQPSEGGDPGDSNLGSNRQTINGAASDSYNANIRMDYVLFNGNGNRFTLKQLRESATLEEIKFKQQVENTVLQVVEGYYDISRQQENLATVKETIVTSNKRLNRLKERYLLGQASKLEVLNAEVDLNSDSTSYLQSEQAFFNAVRKLNVILGNEVSASYSVDPNFEFVGGLSADVIIEKAMTENLSILAQHKQEEISELDLKITKAQKSPEFSTYAQYGYNRMNNEASQVVYNESLGFTAGVSMRFNVFNGHQQRTREQNAKLNVLAQQENTLQLTKELERDVMNAWSDYDYKRRIADMETKSMEQAELNFRQTKEQYELGQVTSIDFRTAQTNLQLAKNRLNDALYKAKVAEYSILQLAGDLLDSIEE</sequence>
<keyword evidence="4" id="KW-1134">Transmembrane beta strand</keyword>
<keyword evidence="5" id="KW-0812">Transmembrane</keyword>
<dbReference type="AlphaFoldDB" id="A0A315Z9F2"/>
<dbReference type="Pfam" id="PF02321">
    <property type="entry name" value="OEP"/>
    <property type="match status" value="2"/>
</dbReference>
<dbReference type="GO" id="GO:0009279">
    <property type="term" value="C:cell outer membrane"/>
    <property type="evidence" value="ECO:0007669"/>
    <property type="project" value="UniProtKB-SubCell"/>
</dbReference>
<evidence type="ECO:0000256" key="1">
    <source>
        <dbReference type="ARBA" id="ARBA00004442"/>
    </source>
</evidence>
<feature type="region of interest" description="Disordered" evidence="8">
    <location>
        <begin position="87"/>
        <end position="109"/>
    </location>
</feature>
<dbReference type="EMBL" id="QGDO01000004">
    <property type="protein sequence ID" value="PWJ41049.1"/>
    <property type="molecule type" value="Genomic_DNA"/>
</dbReference>
<evidence type="ECO:0000313" key="10">
    <source>
        <dbReference type="EMBL" id="PWJ41049.1"/>
    </source>
</evidence>
<proteinExistence type="inferred from homology"/>
<evidence type="ECO:0000256" key="2">
    <source>
        <dbReference type="ARBA" id="ARBA00007613"/>
    </source>
</evidence>
<feature type="chain" id="PRO_5016363132" evidence="9">
    <location>
        <begin position="22"/>
        <end position="457"/>
    </location>
</feature>
<keyword evidence="11" id="KW-1185">Reference proteome</keyword>
<evidence type="ECO:0000256" key="6">
    <source>
        <dbReference type="ARBA" id="ARBA00023136"/>
    </source>
</evidence>
<organism evidence="10 11">
    <name type="scientific">Sediminitomix flava</name>
    <dbReference type="NCBI Taxonomy" id="379075"/>
    <lineage>
        <taxon>Bacteria</taxon>
        <taxon>Pseudomonadati</taxon>
        <taxon>Bacteroidota</taxon>
        <taxon>Cytophagia</taxon>
        <taxon>Cytophagales</taxon>
        <taxon>Flammeovirgaceae</taxon>
        <taxon>Sediminitomix</taxon>
    </lineage>
</organism>
<evidence type="ECO:0000256" key="7">
    <source>
        <dbReference type="ARBA" id="ARBA00023237"/>
    </source>
</evidence>
<dbReference type="PANTHER" id="PTHR30026:SF20">
    <property type="entry name" value="OUTER MEMBRANE PROTEIN TOLC"/>
    <property type="match status" value="1"/>
</dbReference>
<accession>A0A315Z9F2</accession>
<evidence type="ECO:0000256" key="3">
    <source>
        <dbReference type="ARBA" id="ARBA00022448"/>
    </source>
</evidence>
<evidence type="ECO:0000256" key="4">
    <source>
        <dbReference type="ARBA" id="ARBA00022452"/>
    </source>
</evidence>